<evidence type="ECO:0000256" key="5">
    <source>
        <dbReference type="ARBA" id="ARBA00022842"/>
    </source>
</evidence>
<feature type="binding site" evidence="8">
    <location>
        <begin position="8"/>
        <end position="10"/>
    </location>
    <ligand>
        <name>GTP</name>
        <dbReference type="ChEBI" id="CHEBI:37565"/>
    </ligand>
</feature>
<evidence type="ECO:0000313" key="11">
    <source>
        <dbReference type="Proteomes" id="UP000628775"/>
    </source>
</evidence>
<proteinExistence type="inferred from homology"/>
<dbReference type="AlphaFoldDB" id="A0A8J3DWZ6"/>
<dbReference type="PANTHER" id="PTHR19136:SF81">
    <property type="entry name" value="MOLYBDENUM COFACTOR GUANYLYLTRANSFERASE"/>
    <property type="match status" value="1"/>
</dbReference>
<protein>
    <recommendedName>
        <fullName evidence="8">Probable molybdenum cofactor guanylyltransferase</fullName>
        <shortName evidence="8">MoCo guanylyltransferase</shortName>
        <ecNumber evidence="8">2.7.7.77</ecNumber>
    </recommendedName>
    <alternativeName>
        <fullName evidence="8">GTP:molybdopterin guanylyltransferase</fullName>
    </alternativeName>
    <alternativeName>
        <fullName evidence="8">Mo-MPT guanylyltransferase</fullName>
    </alternativeName>
    <alternativeName>
        <fullName evidence="8">Molybdopterin guanylyltransferase</fullName>
    </alternativeName>
    <alternativeName>
        <fullName evidence="8">Molybdopterin-guanine dinucleotide synthase</fullName>
        <shortName evidence="8">MGD synthase</shortName>
    </alternativeName>
</protein>
<reference evidence="10" key="1">
    <citation type="journal article" date="2014" name="Int. J. Syst. Evol. Microbiol.">
        <title>Complete genome sequence of Corynebacterium casei LMG S-19264T (=DSM 44701T), isolated from a smear-ripened cheese.</title>
        <authorList>
            <consortium name="US DOE Joint Genome Institute (JGI-PGF)"/>
            <person name="Walter F."/>
            <person name="Albersmeier A."/>
            <person name="Kalinowski J."/>
            <person name="Ruckert C."/>
        </authorList>
    </citation>
    <scope>NUCLEOTIDE SEQUENCE</scope>
    <source>
        <strain evidence="10">CGMCC 1.15371</strain>
    </source>
</reference>
<dbReference type="Proteomes" id="UP000628775">
    <property type="component" value="Unassembled WGS sequence"/>
</dbReference>
<keyword evidence="3 8" id="KW-0479">Metal-binding</keyword>
<evidence type="ECO:0000256" key="2">
    <source>
        <dbReference type="ARBA" id="ARBA00022679"/>
    </source>
</evidence>
<keyword evidence="5 8" id="KW-0460">Magnesium</keyword>
<evidence type="ECO:0000259" key="9">
    <source>
        <dbReference type="Pfam" id="PF12804"/>
    </source>
</evidence>
<sequence>MMIAGVILAGGKSSRYGKPKMFESYKGKHFYEHSLDALKANHLSPLIIATNHDLLPMFQRKDVQYVCENDRHTYQGPLYAITNVMLHEQTADWFAVLSSDAPFITPEFVRELITFTAHNGVDAIVPIQDGRRQPLFALYHRRTLKVMQQLVENGERKIGLLFDRINVLNPTFSKDDKVFININTRQDWLRQQ</sequence>
<dbReference type="Pfam" id="PF12804">
    <property type="entry name" value="NTP_transf_3"/>
    <property type="match status" value="1"/>
</dbReference>
<dbReference type="HAMAP" id="MF_00316">
    <property type="entry name" value="MobA"/>
    <property type="match status" value="1"/>
</dbReference>
<keyword evidence="10" id="KW-0548">Nucleotidyltransferase</keyword>
<keyword evidence="11" id="KW-1185">Reference proteome</keyword>
<comment type="catalytic activity">
    <reaction evidence="8">
        <text>Mo-molybdopterin + GTP + H(+) = Mo-molybdopterin guanine dinucleotide + diphosphate</text>
        <dbReference type="Rhea" id="RHEA:34243"/>
        <dbReference type="ChEBI" id="CHEBI:15378"/>
        <dbReference type="ChEBI" id="CHEBI:33019"/>
        <dbReference type="ChEBI" id="CHEBI:37565"/>
        <dbReference type="ChEBI" id="CHEBI:71302"/>
        <dbReference type="ChEBI" id="CHEBI:71310"/>
        <dbReference type="EC" id="2.7.7.77"/>
    </reaction>
</comment>
<evidence type="ECO:0000256" key="1">
    <source>
        <dbReference type="ARBA" id="ARBA00022490"/>
    </source>
</evidence>
<dbReference type="GO" id="GO:0061603">
    <property type="term" value="F:molybdenum cofactor guanylyltransferase activity"/>
    <property type="evidence" value="ECO:0007669"/>
    <property type="project" value="UniProtKB-EC"/>
</dbReference>
<keyword evidence="4 8" id="KW-0547">Nucleotide-binding</keyword>
<evidence type="ECO:0000256" key="4">
    <source>
        <dbReference type="ARBA" id="ARBA00022741"/>
    </source>
</evidence>
<comment type="cofactor">
    <cofactor evidence="8">
        <name>Mg(2+)</name>
        <dbReference type="ChEBI" id="CHEBI:18420"/>
    </cofactor>
</comment>
<feature type="domain" description="MobA-like NTP transferase" evidence="9">
    <location>
        <begin position="5"/>
        <end position="158"/>
    </location>
</feature>
<feature type="binding site" evidence="8">
    <location>
        <position position="100"/>
    </location>
    <ligand>
        <name>Mg(2+)</name>
        <dbReference type="ChEBI" id="CHEBI:18420"/>
    </ligand>
</feature>
<dbReference type="InterPro" id="IPR025877">
    <property type="entry name" value="MobA-like_NTP_Trfase"/>
</dbReference>
<organism evidence="10 11">
    <name type="scientific">Pullulanibacillus camelliae</name>
    <dbReference type="NCBI Taxonomy" id="1707096"/>
    <lineage>
        <taxon>Bacteria</taxon>
        <taxon>Bacillati</taxon>
        <taxon>Bacillota</taxon>
        <taxon>Bacilli</taxon>
        <taxon>Bacillales</taxon>
        <taxon>Sporolactobacillaceae</taxon>
        <taxon>Pullulanibacillus</taxon>
    </lineage>
</organism>
<keyword evidence="2 8" id="KW-0808">Transferase</keyword>
<dbReference type="InterPro" id="IPR029044">
    <property type="entry name" value="Nucleotide-diphossugar_trans"/>
</dbReference>
<evidence type="ECO:0000256" key="8">
    <source>
        <dbReference type="HAMAP-Rule" id="MF_00316"/>
    </source>
</evidence>
<comment type="subcellular location">
    <subcellularLocation>
        <location evidence="8">Cytoplasm</location>
    </subcellularLocation>
</comment>
<evidence type="ECO:0000313" key="10">
    <source>
        <dbReference type="EMBL" id="GGE50677.1"/>
    </source>
</evidence>
<dbReference type="GO" id="GO:0046872">
    <property type="term" value="F:metal ion binding"/>
    <property type="evidence" value="ECO:0007669"/>
    <property type="project" value="UniProtKB-KW"/>
</dbReference>
<dbReference type="InterPro" id="IPR013482">
    <property type="entry name" value="Molybde_CF_guanTrfase"/>
</dbReference>
<dbReference type="PANTHER" id="PTHR19136">
    <property type="entry name" value="MOLYBDENUM COFACTOR GUANYLYLTRANSFERASE"/>
    <property type="match status" value="1"/>
</dbReference>
<reference evidence="10" key="2">
    <citation type="submission" date="2020-09" db="EMBL/GenBank/DDBJ databases">
        <authorList>
            <person name="Sun Q."/>
            <person name="Zhou Y."/>
        </authorList>
    </citation>
    <scope>NUCLEOTIDE SEQUENCE</scope>
    <source>
        <strain evidence="10">CGMCC 1.15371</strain>
    </source>
</reference>
<evidence type="ECO:0000256" key="7">
    <source>
        <dbReference type="ARBA" id="ARBA00023150"/>
    </source>
</evidence>
<name>A0A8J3DWZ6_9BACL</name>
<dbReference type="EC" id="2.7.7.77" evidence="8"/>
<keyword evidence="1 8" id="KW-0963">Cytoplasm</keyword>
<evidence type="ECO:0000256" key="6">
    <source>
        <dbReference type="ARBA" id="ARBA00023134"/>
    </source>
</evidence>
<dbReference type="GO" id="GO:0005737">
    <property type="term" value="C:cytoplasm"/>
    <property type="evidence" value="ECO:0007669"/>
    <property type="project" value="UniProtKB-SubCell"/>
</dbReference>
<comment type="caution">
    <text evidence="10">The sequence shown here is derived from an EMBL/GenBank/DDBJ whole genome shotgun (WGS) entry which is preliminary data.</text>
</comment>
<dbReference type="GO" id="GO:0005525">
    <property type="term" value="F:GTP binding"/>
    <property type="evidence" value="ECO:0007669"/>
    <property type="project" value="UniProtKB-UniRule"/>
</dbReference>
<feature type="binding site" evidence="8">
    <location>
        <position position="100"/>
    </location>
    <ligand>
        <name>GTP</name>
        <dbReference type="ChEBI" id="CHEBI:37565"/>
    </ligand>
</feature>
<keyword evidence="6 8" id="KW-0342">GTP-binding</keyword>
<comment type="similarity">
    <text evidence="8">Belongs to the MobA family.</text>
</comment>
<comment type="caution">
    <text evidence="8">Lacks conserved residue(s) required for the propagation of feature annotation.</text>
</comment>
<comment type="function">
    <text evidence="8">Transfers a GMP moiety from GTP to Mo-molybdopterin (Mo-MPT) cofactor (Moco or molybdenum cofactor) to form Mo-molybdopterin guanine dinucleotide (Mo-MGD) cofactor.</text>
</comment>
<dbReference type="RefSeq" id="WP_188696498.1">
    <property type="nucleotide sequence ID" value="NZ_BMIR01000018.1"/>
</dbReference>
<evidence type="ECO:0000256" key="3">
    <source>
        <dbReference type="ARBA" id="ARBA00022723"/>
    </source>
</evidence>
<accession>A0A8J3DWZ6</accession>
<keyword evidence="7 8" id="KW-0501">Molybdenum cofactor biosynthesis</keyword>
<feature type="binding site" evidence="8">
    <location>
        <position position="20"/>
    </location>
    <ligand>
        <name>GTP</name>
        <dbReference type="ChEBI" id="CHEBI:37565"/>
    </ligand>
</feature>
<dbReference type="Gene3D" id="3.90.550.10">
    <property type="entry name" value="Spore Coat Polysaccharide Biosynthesis Protein SpsA, Chain A"/>
    <property type="match status" value="1"/>
</dbReference>
<dbReference type="CDD" id="cd02503">
    <property type="entry name" value="MobA"/>
    <property type="match status" value="1"/>
</dbReference>
<dbReference type="EMBL" id="BMIR01000018">
    <property type="protein sequence ID" value="GGE50677.1"/>
    <property type="molecule type" value="Genomic_DNA"/>
</dbReference>
<dbReference type="GO" id="GO:0006777">
    <property type="term" value="P:Mo-molybdopterin cofactor biosynthetic process"/>
    <property type="evidence" value="ECO:0007669"/>
    <property type="project" value="UniProtKB-KW"/>
</dbReference>
<dbReference type="SUPFAM" id="SSF53448">
    <property type="entry name" value="Nucleotide-diphospho-sugar transferases"/>
    <property type="match status" value="1"/>
</dbReference>
<comment type="domain">
    <text evidence="8">The N-terminal domain determines nucleotide recognition and specific binding, while the C-terminal domain determines the specific binding to the target protein.</text>
</comment>
<gene>
    <name evidence="8 10" type="primary">mobA</name>
    <name evidence="10" type="ORF">GCM10011391_31820</name>
</gene>